<gene>
    <name evidence="13" type="primary">HEM14</name>
    <name evidence="13" type="ORF">QQZ08_000787</name>
</gene>
<keyword evidence="14" id="KW-1185">Reference proteome</keyword>
<evidence type="ECO:0000256" key="11">
    <source>
        <dbReference type="RuleBase" id="RU367069"/>
    </source>
</evidence>
<evidence type="ECO:0000313" key="13">
    <source>
        <dbReference type="EMBL" id="KAK7432580.1"/>
    </source>
</evidence>
<comment type="pathway">
    <text evidence="2 11">Porphyrin-containing compound metabolism; protoporphyrin-IX biosynthesis; protoporphyrin-IX from protoporphyrinogen-IX: step 1/1.</text>
</comment>
<dbReference type="EMBL" id="JAZAVK010000004">
    <property type="protein sequence ID" value="KAK7432580.1"/>
    <property type="molecule type" value="Genomic_DNA"/>
</dbReference>
<evidence type="ECO:0000256" key="10">
    <source>
        <dbReference type="ARBA" id="ARBA00047554"/>
    </source>
</evidence>
<accession>A0ABR1IHB4</accession>
<dbReference type="Pfam" id="PF01593">
    <property type="entry name" value="Amino_oxidase"/>
    <property type="match status" value="1"/>
</dbReference>
<dbReference type="InterPro" id="IPR036188">
    <property type="entry name" value="FAD/NAD-bd_sf"/>
</dbReference>
<dbReference type="NCBIfam" id="TIGR00562">
    <property type="entry name" value="proto_IX_ox"/>
    <property type="match status" value="1"/>
</dbReference>
<reference evidence="13 14" key="1">
    <citation type="journal article" date="2025" name="Microbiol. Resour. Announc.">
        <title>Draft genome sequences for Neonectria magnoliae and Neonectria punicea, canker pathogens of Liriodendron tulipifera and Acer saccharum in West Virginia.</title>
        <authorList>
            <person name="Petronek H.M."/>
            <person name="Kasson M.T."/>
            <person name="Metheny A.M."/>
            <person name="Stauder C.M."/>
            <person name="Lovett B."/>
            <person name="Lynch S.C."/>
            <person name="Garnas J.R."/>
            <person name="Kasson L.R."/>
            <person name="Stajich J.E."/>
        </authorList>
    </citation>
    <scope>NUCLEOTIDE SEQUENCE [LARGE SCALE GENOMIC DNA]</scope>
    <source>
        <strain evidence="13 14">NRRL 64651</strain>
    </source>
</reference>
<dbReference type="Gene3D" id="3.50.50.60">
    <property type="entry name" value="FAD/NAD(P)-binding domain"/>
    <property type="match status" value="1"/>
</dbReference>
<evidence type="ECO:0000256" key="9">
    <source>
        <dbReference type="ARBA" id="ARBA00023244"/>
    </source>
</evidence>
<keyword evidence="6 11" id="KW-0274">FAD</keyword>
<proteinExistence type="inferred from homology"/>
<dbReference type="PANTHER" id="PTHR42923:SF3">
    <property type="entry name" value="PROTOPORPHYRINOGEN OXIDASE"/>
    <property type="match status" value="1"/>
</dbReference>
<evidence type="ECO:0000256" key="7">
    <source>
        <dbReference type="ARBA" id="ARBA00023002"/>
    </source>
</evidence>
<evidence type="ECO:0000256" key="3">
    <source>
        <dbReference type="ARBA" id="ARBA00010551"/>
    </source>
</evidence>
<comment type="subcellular location">
    <subcellularLocation>
        <location evidence="11">Mitochondrion inner membrane</location>
    </subcellularLocation>
</comment>
<comment type="function">
    <text evidence="1 11">Catalyzes the 6-electron oxidation of protoporphyrinogen-IX to form protoporphyrin-IX.</text>
</comment>
<evidence type="ECO:0000313" key="14">
    <source>
        <dbReference type="Proteomes" id="UP001498421"/>
    </source>
</evidence>
<evidence type="ECO:0000259" key="12">
    <source>
        <dbReference type="Pfam" id="PF01593"/>
    </source>
</evidence>
<dbReference type="Proteomes" id="UP001498421">
    <property type="component" value="Unassembled WGS sequence"/>
</dbReference>
<comment type="catalytic activity">
    <reaction evidence="10 11">
        <text>protoporphyrinogen IX + 3 O2 = protoporphyrin IX + 3 H2O2</text>
        <dbReference type="Rhea" id="RHEA:25576"/>
        <dbReference type="ChEBI" id="CHEBI:15379"/>
        <dbReference type="ChEBI" id="CHEBI:16240"/>
        <dbReference type="ChEBI" id="CHEBI:57306"/>
        <dbReference type="ChEBI" id="CHEBI:57307"/>
        <dbReference type="EC" id="1.3.3.4"/>
    </reaction>
</comment>
<evidence type="ECO:0000256" key="8">
    <source>
        <dbReference type="ARBA" id="ARBA00023133"/>
    </source>
</evidence>
<dbReference type="SUPFAM" id="SSF51905">
    <property type="entry name" value="FAD/NAD(P)-binding domain"/>
    <property type="match status" value="1"/>
</dbReference>
<comment type="similarity">
    <text evidence="3 11">Belongs to the protoporphyrinogen/coproporphyrinogen oxidase family. Protoporphyrinogen oxidase subfamily.</text>
</comment>
<dbReference type="SUPFAM" id="SSF54373">
    <property type="entry name" value="FAD-linked reductases, C-terminal domain"/>
    <property type="match status" value="1"/>
</dbReference>
<keyword evidence="8 11" id="KW-0350">Heme biosynthesis</keyword>
<comment type="cofactor">
    <cofactor evidence="11">
        <name>FAD</name>
        <dbReference type="ChEBI" id="CHEBI:57692"/>
    </cofactor>
    <text evidence="11">Binds 1 FAD per subunit.</text>
</comment>
<organism evidence="13 14">
    <name type="scientific">Neonectria magnoliae</name>
    <dbReference type="NCBI Taxonomy" id="2732573"/>
    <lineage>
        <taxon>Eukaryota</taxon>
        <taxon>Fungi</taxon>
        <taxon>Dikarya</taxon>
        <taxon>Ascomycota</taxon>
        <taxon>Pezizomycotina</taxon>
        <taxon>Sordariomycetes</taxon>
        <taxon>Hypocreomycetidae</taxon>
        <taxon>Hypocreales</taxon>
        <taxon>Nectriaceae</taxon>
        <taxon>Neonectria</taxon>
    </lineage>
</organism>
<keyword evidence="7 11" id="KW-0560">Oxidoreductase</keyword>
<dbReference type="PANTHER" id="PTHR42923">
    <property type="entry name" value="PROTOPORPHYRINOGEN OXIDASE"/>
    <property type="match status" value="1"/>
</dbReference>
<evidence type="ECO:0000256" key="4">
    <source>
        <dbReference type="ARBA" id="ARBA00012867"/>
    </source>
</evidence>
<keyword evidence="5 11" id="KW-0285">Flavoprotein</keyword>
<dbReference type="InterPro" id="IPR050464">
    <property type="entry name" value="Zeta_carotene_desat/Oxidored"/>
</dbReference>
<evidence type="ECO:0000256" key="2">
    <source>
        <dbReference type="ARBA" id="ARBA00005073"/>
    </source>
</evidence>
<evidence type="ECO:0000256" key="6">
    <source>
        <dbReference type="ARBA" id="ARBA00022827"/>
    </source>
</evidence>
<evidence type="ECO:0000256" key="5">
    <source>
        <dbReference type="ARBA" id="ARBA00022630"/>
    </source>
</evidence>
<dbReference type="EC" id="1.3.3.4" evidence="4 11"/>
<protein>
    <recommendedName>
        <fullName evidence="4 11">Protoporphyrinogen oxidase</fullName>
        <ecNumber evidence="4 11">1.3.3.4</ecNumber>
    </recommendedName>
</protein>
<comment type="caution">
    <text evidence="13">The sequence shown here is derived from an EMBL/GenBank/DDBJ whole genome shotgun (WGS) entry which is preliminary data.</text>
</comment>
<dbReference type="InterPro" id="IPR002937">
    <property type="entry name" value="Amino_oxidase"/>
</dbReference>
<keyword evidence="9 11" id="KW-0627">Porphyrin biosynthesis</keyword>
<dbReference type="InterPro" id="IPR004572">
    <property type="entry name" value="Protoporphyrinogen_oxidase"/>
</dbReference>
<name>A0ABR1IHB4_9HYPO</name>
<feature type="domain" description="Amine oxidase" evidence="12">
    <location>
        <begin position="86"/>
        <end position="501"/>
    </location>
</feature>
<evidence type="ECO:0000256" key="1">
    <source>
        <dbReference type="ARBA" id="ARBA00002600"/>
    </source>
</evidence>
<sequence>MARRHTQSAAVALLSSAAPSCTRQVVSRRLNCYPARRSRSLNTNAVITTTSTRPLLPLADRTCRGRRSYASSPPAKANIAVLGGGLTGLTTAYYLAKKLPPTSKITIYEASDRLGGWIRTERHPVDIGGKKGSVLFERGPRSLTSLHGNTWRYDDLVLYDLALDLGLDLRSPPSRPRYIYYPDHLVPLPPHINIFDALKEDVYLENIKAAITLLWKSTLGFKEKVDYSKSDPSISEWIYQVSNSINGPATLVSAMIHGIYGGDIDKLSAKSVLDRIYFGWYLPSPGYQSRPMPPAEGALINTLGQDKQIQNMAVKPKSALLDFGAAGMQSLPDALAAALREQPNVTIKLNAPIESVKYDVAGDKVKISGPKGEDSLPTMYDKAISTLSAEHLAQTTQELPALAKSHSVDIMTVNLWFPEEDLKPPGFGYLIPRTVPDEQNPERALGVFFDSDVQERGPDEPAGTKLFVLMGGHYYERPDAAPPSEADAVLQARALLERHLGIRRDAPCYAVARLAKQCISQHYVGHRDRMRTVHTELRDAFRGRLAVVGGSYSRIGAVAALRAGYDIATQMATDKEWRDMTGLEALASTSDATINLNLDDIPVRDLKGSRRREEP</sequence>